<proteinExistence type="inferred from homology"/>
<evidence type="ECO:0000256" key="5">
    <source>
        <dbReference type="ARBA" id="ARBA00004692"/>
    </source>
</evidence>
<dbReference type="Gene3D" id="3.40.50.300">
    <property type="entry name" value="P-loop containing nucleotide triphosphate hydrolases"/>
    <property type="match status" value="1"/>
</dbReference>
<dbReference type="EC" id="2.7.7.62" evidence="9"/>
<feature type="binding site" evidence="19">
    <location>
        <position position="62"/>
    </location>
    <ligand>
        <name>GTP</name>
        <dbReference type="ChEBI" id="CHEBI:37565"/>
    </ligand>
</feature>
<feature type="binding site" evidence="19">
    <location>
        <begin position="7"/>
        <end position="14"/>
    </location>
    <ligand>
        <name>GTP</name>
        <dbReference type="ChEBI" id="CHEBI:37565"/>
    </ligand>
</feature>
<comment type="function">
    <text evidence="4">Catalyzes ATP-dependent phosphorylation of adenosylcobinamide and addition of GMP to adenosylcobinamide phosphate.</text>
</comment>
<keyword evidence="10" id="KW-0169">Cobalamin biosynthesis</keyword>
<evidence type="ECO:0000256" key="1">
    <source>
        <dbReference type="ARBA" id="ARBA00000312"/>
    </source>
</evidence>
<dbReference type="EC" id="2.7.1.156" evidence="8"/>
<feature type="binding site" evidence="19">
    <location>
        <begin position="50"/>
        <end position="53"/>
    </location>
    <ligand>
        <name>GTP</name>
        <dbReference type="ChEBI" id="CHEBI:37565"/>
    </ligand>
</feature>
<evidence type="ECO:0000256" key="18">
    <source>
        <dbReference type="PIRSR" id="PIRSR006135-1"/>
    </source>
</evidence>
<dbReference type="PANTHER" id="PTHR34848">
    <property type="match status" value="1"/>
</dbReference>
<name>A0A9D2K4U0_9FIRM</name>
<evidence type="ECO:0000256" key="11">
    <source>
        <dbReference type="ARBA" id="ARBA00022679"/>
    </source>
</evidence>
<keyword evidence="14" id="KW-0067">ATP-binding</keyword>
<feature type="active site" description="GMP-histidine intermediate" evidence="18">
    <location>
        <position position="49"/>
    </location>
</feature>
<comment type="catalytic activity">
    <reaction evidence="2">
        <text>adenosylcob(III)inamide phosphate + GTP + H(+) = adenosylcob(III)inamide-GDP + diphosphate</text>
        <dbReference type="Rhea" id="RHEA:22712"/>
        <dbReference type="ChEBI" id="CHEBI:15378"/>
        <dbReference type="ChEBI" id="CHEBI:33019"/>
        <dbReference type="ChEBI" id="CHEBI:37565"/>
        <dbReference type="ChEBI" id="CHEBI:58502"/>
        <dbReference type="ChEBI" id="CHEBI:60487"/>
        <dbReference type="EC" id="2.7.7.62"/>
    </reaction>
</comment>
<comment type="pathway">
    <text evidence="5">Cofactor biosynthesis; adenosylcobalamin biosynthesis; adenosylcobalamin from cob(II)yrinate a,c-diamide: step 6/7.</text>
</comment>
<keyword evidence="15 19" id="KW-0342">GTP-binding</keyword>
<evidence type="ECO:0000256" key="8">
    <source>
        <dbReference type="ARBA" id="ARBA00012016"/>
    </source>
</evidence>
<dbReference type="PIRSF" id="PIRSF006135">
    <property type="entry name" value="CobU"/>
    <property type="match status" value="1"/>
</dbReference>
<dbReference type="Pfam" id="PF02283">
    <property type="entry name" value="CobU"/>
    <property type="match status" value="1"/>
</dbReference>
<comment type="caution">
    <text evidence="20">The sequence shown here is derived from an EMBL/GenBank/DDBJ whole genome shotgun (WGS) entry which is preliminary data.</text>
</comment>
<evidence type="ECO:0000313" key="20">
    <source>
        <dbReference type="EMBL" id="HIZ79175.1"/>
    </source>
</evidence>
<evidence type="ECO:0000256" key="4">
    <source>
        <dbReference type="ARBA" id="ARBA00003889"/>
    </source>
</evidence>
<dbReference type="GO" id="GO:0043752">
    <property type="term" value="F:adenosylcobinamide kinase activity"/>
    <property type="evidence" value="ECO:0007669"/>
    <property type="project" value="UniProtKB-EC"/>
</dbReference>
<evidence type="ECO:0000256" key="13">
    <source>
        <dbReference type="ARBA" id="ARBA00022777"/>
    </source>
</evidence>
<keyword evidence="13 20" id="KW-0418">Kinase</keyword>
<dbReference type="GO" id="GO:0005525">
    <property type="term" value="F:GTP binding"/>
    <property type="evidence" value="ECO:0007669"/>
    <property type="project" value="UniProtKB-KW"/>
</dbReference>
<evidence type="ECO:0000256" key="17">
    <source>
        <dbReference type="ARBA" id="ARBA00030571"/>
    </source>
</evidence>
<keyword evidence="11" id="KW-0808">Transferase</keyword>
<comment type="catalytic activity">
    <reaction evidence="1">
        <text>adenosylcob(III)inamide + ATP = adenosylcob(III)inamide phosphate + ADP + H(+)</text>
        <dbReference type="Rhea" id="RHEA:15769"/>
        <dbReference type="ChEBI" id="CHEBI:2480"/>
        <dbReference type="ChEBI" id="CHEBI:15378"/>
        <dbReference type="ChEBI" id="CHEBI:30616"/>
        <dbReference type="ChEBI" id="CHEBI:58502"/>
        <dbReference type="ChEBI" id="CHEBI:456216"/>
        <dbReference type="EC" id="2.7.1.156"/>
    </reaction>
</comment>
<gene>
    <name evidence="20" type="ORF">IAA17_05250</name>
</gene>
<dbReference type="Proteomes" id="UP000824101">
    <property type="component" value="Unassembled WGS sequence"/>
</dbReference>
<dbReference type="PANTHER" id="PTHR34848:SF1">
    <property type="entry name" value="BIFUNCTIONAL ADENOSYLCOBALAMIN BIOSYNTHESIS PROTEIN COBU"/>
    <property type="match status" value="1"/>
</dbReference>
<evidence type="ECO:0000256" key="10">
    <source>
        <dbReference type="ARBA" id="ARBA00022573"/>
    </source>
</evidence>
<dbReference type="GO" id="GO:0005524">
    <property type="term" value="F:ATP binding"/>
    <property type="evidence" value="ECO:0007669"/>
    <property type="project" value="UniProtKB-KW"/>
</dbReference>
<dbReference type="InterPro" id="IPR027417">
    <property type="entry name" value="P-loop_NTPase"/>
</dbReference>
<evidence type="ECO:0000256" key="6">
    <source>
        <dbReference type="ARBA" id="ARBA00005159"/>
    </source>
</evidence>
<evidence type="ECO:0000256" key="7">
    <source>
        <dbReference type="ARBA" id="ARBA00007490"/>
    </source>
</evidence>
<feature type="binding site" evidence="19">
    <location>
        <position position="81"/>
    </location>
    <ligand>
        <name>GTP</name>
        <dbReference type="ChEBI" id="CHEBI:37565"/>
    </ligand>
</feature>
<reference evidence="20" key="1">
    <citation type="journal article" date="2021" name="PeerJ">
        <title>Extensive microbial diversity within the chicken gut microbiome revealed by metagenomics and culture.</title>
        <authorList>
            <person name="Gilroy R."/>
            <person name="Ravi A."/>
            <person name="Getino M."/>
            <person name="Pursley I."/>
            <person name="Horton D.L."/>
            <person name="Alikhan N.F."/>
            <person name="Baker D."/>
            <person name="Gharbi K."/>
            <person name="Hall N."/>
            <person name="Watson M."/>
            <person name="Adriaenssens E.M."/>
            <person name="Foster-Nyarko E."/>
            <person name="Jarju S."/>
            <person name="Secka A."/>
            <person name="Antonio M."/>
            <person name="Oren A."/>
            <person name="Chaudhuri R.R."/>
            <person name="La Ragione R."/>
            <person name="Hildebrand F."/>
            <person name="Pallen M.J."/>
        </authorList>
    </citation>
    <scope>NUCLEOTIDE SEQUENCE</scope>
    <source>
        <strain evidence="20">ChiBcec1-1093</strain>
    </source>
</reference>
<evidence type="ECO:0000256" key="16">
    <source>
        <dbReference type="ARBA" id="ARBA00029570"/>
    </source>
</evidence>
<keyword evidence="12 19" id="KW-0547">Nucleotide-binding</keyword>
<evidence type="ECO:0000313" key="21">
    <source>
        <dbReference type="Proteomes" id="UP000824101"/>
    </source>
</evidence>
<evidence type="ECO:0000256" key="15">
    <source>
        <dbReference type="ARBA" id="ARBA00023134"/>
    </source>
</evidence>
<dbReference type="SUPFAM" id="SSF52540">
    <property type="entry name" value="P-loop containing nucleoside triphosphate hydrolases"/>
    <property type="match status" value="1"/>
</dbReference>
<dbReference type="GO" id="GO:0009236">
    <property type="term" value="P:cobalamin biosynthetic process"/>
    <property type="evidence" value="ECO:0007669"/>
    <property type="project" value="UniProtKB-KW"/>
</dbReference>
<comment type="catalytic activity">
    <reaction evidence="3">
        <text>adenosylcob(III)inamide + GTP = adenosylcob(III)inamide phosphate + GDP + H(+)</text>
        <dbReference type="Rhea" id="RHEA:15765"/>
        <dbReference type="ChEBI" id="CHEBI:2480"/>
        <dbReference type="ChEBI" id="CHEBI:15378"/>
        <dbReference type="ChEBI" id="CHEBI:37565"/>
        <dbReference type="ChEBI" id="CHEBI:58189"/>
        <dbReference type="ChEBI" id="CHEBI:58502"/>
        <dbReference type="EC" id="2.7.1.156"/>
    </reaction>
</comment>
<evidence type="ECO:0000256" key="12">
    <source>
        <dbReference type="ARBA" id="ARBA00022741"/>
    </source>
</evidence>
<evidence type="ECO:0000256" key="2">
    <source>
        <dbReference type="ARBA" id="ARBA00000711"/>
    </source>
</evidence>
<dbReference type="GO" id="GO:0008820">
    <property type="term" value="F:cobinamide phosphate guanylyltransferase activity"/>
    <property type="evidence" value="ECO:0007669"/>
    <property type="project" value="UniProtKB-EC"/>
</dbReference>
<accession>A0A9D2K4U0</accession>
<evidence type="ECO:0000256" key="3">
    <source>
        <dbReference type="ARBA" id="ARBA00001522"/>
    </source>
</evidence>
<comment type="pathway">
    <text evidence="6">Cofactor biosynthesis; adenosylcobalamin biosynthesis; adenosylcobalamin from cob(II)yrinate a,c-diamide: step 5/7.</text>
</comment>
<dbReference type="AlphaFoldDB" id="A0A9D2K4U0"/>
<keyword evidence="20" id="KW-0548">Nucleotidyltransferase</keyword>
<comment type="similarity">
    <text evidence="7">Belongs to the CobU/CobP family.</text>
</comment>
<evidence type="ECO:0000256" key="19">
    <source>
        <dbReference type="PIRSR" id="PIRSR006135-2"/>
    </source>
</evidence>
<evidence type="ECO:0000256" key="14">
    <source>
        <dbReference type="ARBA" id="ARBA00022840"/>
    </source>
</evidence>
<evidence type="ECO:0000256" key="9">
    <source>
        <dbReference type="ARBA" id="ARBA00012523"/>
    </source>
</evidence>
<reference evidence="20" key="2">
    <citation type="submission" date="2021-04" db="EMBL/GenBank/DDBJ databases">
        <authorList>
            <person name="Gilroy R."/>
        </authorList>
    </citation>
    <scope>NUCLEOTIDE SEQUENCE</scope>
    <source>
        <strain evidence="20">ChiBcec1-1093</strain>
    </source>
</reference>
<dbReference type="EMBL" id="DXBC01000079">
    <property type="protein sequence ID" value="HIZ79175.1"/>
    <property type="molecule type" value="Genomic_DNA"/>
</dbReference>
<organism evidence="20 21">
    <name type="scientific">Candidatus Lachnoclostridium stercorigallinarum</name>
    <dbReference type="NCBI Taxonomy" id="2838634"/>
    <lineage>
        <taxon>Bacteria</taxon>
        <taxon>Bacillati</taxon>
        <taxon>Bacillota</taxon>
        <taxon>Clostridia</taxon>
        <taxon>Lachnospirales</taxon>
        <taxon>Lachnospiraceae</taxon>
    </lineage>
</organism>
<sequence length="187" mass="21509">MLRVVTGASGSGKSRYAEDQILSLGSEKRYYIATMMPWDEECRERIRRHRRMREGKGFETLECPLDLDQARVEPGSAVLIECLSNLTANEFFREDRDLQGREEWKRQTEERIFAGILRILDQAADVVVVTNEIFSDGTVYSRETMDYMEVLGRLNVRLAGMAKRVTEVVFGIPLEQKGPEREEGEVL</sequence>
<dbReference type="InterPro" id="IPR003203">
    <property type="entry name" value="CobU/CobP"/>
</dbReference>
<protein>
    <recommendedName>
        <fullName evidence="16">Adenosylcobinamide kinase</fullName>
        <ecNumber evidence="8">2.7.1.156</ecNumber>
        <ecNumber evidence="9">2.7.7.62</ecNumber>
    </recommendedName>
    <alternativeName>
        <fullName evidence="17">Adenosylcobinamide-phosphate guanylyltransferase</fullName>
    </alternativeName>
</protein>